<protein>
    <submittedName>
        <fullName evidence="3">Glycosyltransferase family 4 protein</fullName>
    </submittedName>
</protein>
<dbReference type="PANTHER" id="PTHR12526:SF630">
    <property type="entry name" value="GLYCOSYLTRANSFERASE"/>
    <property type="match status" value="1"/>
</dbReference>
<dbReference type="CDD" id="cd03820">
    <property type="entry name" value="GT4_AmsD-like"/>
    <property type="match status" value="1"/>
</dbReference>
<keyword evidence="4" id="KW-1185">Reference proteome</keyword>
<feature type="domain" description="Glycosyltransferase subfamily 4-like N-terminal" evidence="2">
    <location>
        <begin position="16"/>
        <end position="173"/>
    </location>
</feature>
<accession>A0A368P6B7</accession>
<dbReference type="Proteomes" id="UP000252249">
    <property type="component" value="Unassembled WGS sequence"/>
</dbReference>
<keyword evidence="3" id="KW-0808">Transferase</keyword>
<dbReference type="RefSeq" id="WP_113966120.1">
    <property type="nucleotide sequence ID" value="NZ_QNRP01000002.1"/>
</dbReference>
<dbReference type="SUPFAM" id="SSF53756">
    <property type="entry name" value="UDP-Glycosyltransferase/glycogen phosphorylase"/>
    <property type="match status" value="1"/>
</dbReference>
<comment type="caution">
    <text evidence="3">The sequence shown here is derived from an EMBL/GenBank/DDBJ whole genome shotgun (WGS) entry which is preliminary data.</text>
</comment>
<organism evidence="3 4">
    <name type="scientific">Oceanihabitans sediminis</name>
    <dbReference type="NCBI Taxonomy" id="1812012"/>
    <lineage>
        <taxon>Bacteria</taxon>
        <taxon>Pseudomonadati</taxon>
        <taxon>Bacteroidota</taxon>
        <taxon>Flavobacteriia</taxon>
        <taxon>Flavobacteriales</taxon>
        <taxon>Flavobacteriaceae</taxon>
        <taxon>Oceanihabitans</taxon>
    </lineage>
</organism>
<evidence type="ECO:0000313" key="3">
    <source>
        <dbReference type="EMBL" id="RCU57425.1"/>
    </source>
</evidence>
<sequence length="364" mass="41625">MKRKKLAFIIPSLKAGGAERVVSTLTNQLISDFDIVIVVLYKCIPFYSLNPKIKVVFTKDIYNSTPNFFQSIFNHYKLISITKKYIQKENADIIIGFTTIANIYSVLISKKLKIPSIISERIHPTFGDVSNFWVKVRKLVYPKTDALVIQTNEIKNCFIDIVKEEKLEIINNPLAEELVAQRNFQTEKENHIICVARLEEQKNQELLIRAFSKIERKDWKLLFIGNGSNKEAYEALVNTLNMNDSVEFIGAVKDVSFYYNRAKIFVLPSSFEGFPNALIEAMYYGLPCIATNCPSGPSEIIIDGENGFLIPVNDQVSLENRLTQLINNPSLQVQFKDKAIESTKIFEAEYIANKWRELIIKVCS</sequence>
<dbReference type="EMBL" id="QPIG01000002">
    <property type="protein sequence ID" value="RCU57425.1"/>
    <property type="molecule type" value="Genomic_DNA"/>
</dbReference>
<name>A0A368P6B7_9FLAO</name>
<dbReference type="AlphaFoldDB" id="A0A368P6B7"/>
<dbReference type="InterPro" id="IPR028098">
    <property type="entry name" value="Glyco_trans_4-like_N"/>
</dbReference>
<feature type="domain" description="Glycosyl transferase family 1" evidence="1">
    <location>
        <begin position="183"/>
        <end position="340"/>
    </location>
</feature>
<dbReference type="GO" id="GO:0016757">
    <property type="term" value="F:glycosyltransferase activity"/>
    <property type="evidence" value="ECO:0007669"/>
    <property type="project" value="InterPro"/>
</dbReference>
<evidence type="ECO:0000259" key="2">
    <source>
        <dbReference type="Pfam" id="PF13439"/>
    </source>
</evidence>
<dbReference type="Pfam" id="PF00534">
    <property type="entry name" value="Glycos_transf_1"/>
    <property type="match status" value="1"/>
</dbReference>
<dbReference type="Pfam" id="PF13439">
    <property type="entry name" value="Glyco_transf_4"/>
    <property type="match status" value="1"/>
</dbReference>
<dbReference type="InterPro" id="IPR001296">
    <property type="entry name" value="Glyco_trans_1"/>
</dbReference>
<evidence type="ECO:0000313" key="4">
    <source>
        <dbReference type="Proteomes" id="UP000252249"/>
    </source>
</evidence>
<dbReference type="Gene3D" id="3.40.50.2000">
    <property type="entry name" value="Glycogen Phosphorylase B"/>
    <property type="match status" value="2"/>
</dbReference>
<gene>
    <name evidence="3" type="ORF">DU428_06420</name>
</gene>
<dbReference type="OrthoDB" id="9801609at2"/>
<reference evidence="3 4" key="1">
    <citation type="submission" date="2018-07" db="EMBL/GenBank/DDBJ databases">
        <title>Oceanihabitans testaceum sp. nov., isolated from marine sediment.</title>
        <authorList>
            <person name="Li C.-M."/>
        </authorList>
    </citation>
    <scope>NUCLEOTIDE SEQUENCE [LARGE SCALE GENOMIC DNA]</scope>
    <source>
        <strain evidence="3 4">S9-10</strain>
    </source>
</reference>
<dbReference type="PANTHER" id="PTHR12526">
    <property type="entry name" value="GLYCOSYLTRANSFERASE"/>
    <property type="match status" value="1"/>
</dbReference>
<evidence type="ECO:0000259" key="1">
    <source>
        <dbReference type="Pfam" id="PF00534"/>
    </source>
</evidence>
<proteinExistence type="predicted"/>